<dbReference type="AlphaFoldDB" id="A0A4Q9QTD6"/>
<evidence type="ECO:0000313" key="6">
    <source>
        <dbReference type="EMBL" id="TBV07720.1"/>
    </source>
</evidence>
<sequence length="246" mass="27972">MRYHQAWQARDLDALMALYHPQVEYNDFFQNRRIDPQALRDYLAASMPAGREALQTYTDRLRVDGDTALLQYQVTLRGGSGLVSFRACEALTVRDGLIWRVNEYASLVREPAGASTRVEGGRLALSRLGLSARQLGMLADDLQQYFLQSRPYLDPHLDLQQVAVATGYTRNQISFFLNQVLGQTFYRYLNQLRLDHLLAGLRPGDAARPVEELAQVAGFKSLSTFYRCFHERTGTSPKAYLECLEL</sequence>
<keyword evidence="7" id="KW-1185">Reference proteome</keyword>
<evidence type="ECO:0000313" key="8">
    <source>
        <dbReference type="Proteomes" id="UP000293172"/>
    </source>
</evidence>
<accession>A0A4Q9QTD6</accession>
<dbReference type="RefSeq" id="WP_131173401.1">
    <property type="nucleotide sequence ID" value="NZ_QJUL01000054.1"/>
</dbReference>
<dbReference type="PROSITE" id="PS01124">
    <property type="entry name" value="HTH_ARAC_FAMILY_2"/>
    <property type="match status" value="1"/>
</dbReference>
<dbReference type="Gene3D" id="1.10.10.60">
    <property type="entry name" value="Homeodomain-like"/>
    <property type="match status" value="1"/>
</dbReference>
<protein>
    <submittedName>
        <fullName evidence="5">DUF4440 domain-containing protein</fullName>
    </submittedName>
</protein>
<gene>
    <name evidence="6" type="ORF">DNK34_08245</name>
    <name evidence="5" type="ORF">DNK44_23565</name>
</gene>
<dbReference type="OrthoDB" id="6815515at2"/>
<dbReference type="InterPro" id="IPR032710">
    <property type="entry name" value="NTF2-like_dom_sf"/>
</dbReference>
<evidence type="ECO:0000256" key="1">
    <source>
        <dbReference type="ARBA" id="ARBA00023015"/>
    </source>
</evidence>
<keyword evidence="2" id="KW-0238">DNA-binding</keyword>
<dbReference type="SUPFAM" id="SSF46689">
    <property type="entry name" value="Homeodomain-like"/>
    <property type="match status" value="1"/>
</dbReference>
<evidence type="ECO:0000313" key="5">
    <source>
        <dbReference type="EMBL" id="TBU86271.1"/>
    </source>
</evidence>
<dbReference type="PANTHER" id="PTHR43280">
    <property type="entry name" value="ARAC-FAMILY TRANSCRIPTIONAL REGULATOR"/>
    <property type="match status" value="1"/>
</dbReference>
<dbReference type="GO" id="GO:0043565">
    <property type="term" value="F:sequence-specific DNA binding"/>
    <property type="evidence" value="ECO:0007669"/>
    <property type="project" value="InterPro"/>
</dbReference>
<dbReference type="GO" id="GO:0003700">
    <property type="term" value="F:DNA-binding transcription factor activity"/>
    <property type="evidence" value="ECO:0007669"/>
    <property type="project" value="InterPro"/>
</dbReference>
<name>A0A4Q9QTD6_9GAMM</name>
<dbReference type="InterPro" id="IPR037401">
    <property type="entry name" value="SnoaL-like"/>
</dbReference>
<feature type="domain" description="HTH araC/xylS-type" evidence="4">
    <location>
        <begin position="132"/>
        <end position="243"/>
    </location>
</feature>
<evidence type="ECO:0000256" key="3">
    <source>
        <dbReference type="ARBA" id="ARBA00023163"/>
    </source>
</evidence>
<evidence type="ECO:0000259" key="4">
    <source>
        <dbReference type="PROSITE" id="PS01124"/>
    </source>
</evidence>
<dbReference type="Pfam" id="PF12833">
    <property type="entry name" value="HTH_18"/>
    <property type="match status" value="1"/>
</dbReference>
<dbReference type="SMART" id="SM00342">
    <property type="entry name" value="HTH_ARAC"/>
    <property type="match status" value="1"/>
</dbReference>
<dbReference type="Proteomes" id="UP000291334">
    <property type="component" value="Unassembled WGS sequence"/>
</dbReference>
<dbReference type="PANTHER" id="PTHR43280:SF27">
    <property type="entry name" value="TRANSCRIPTIONAL REGULATOR MTLR"/>
    <property type="match status" value="1"/>
</dbReference>
<dbReference type="Gene3D" id="3.10.450.50">
    <property type="match status" value="1"/>
</dbReference>
<evidence type="ECO:0000313" key="7">
    <source>
        <dbReference type="Proteomes" id="UP000291334"/>
    </source>
</evidence>
<dbReference type="Pfam" id="PF12680">
    <property type="entry name" value="SnoaL_2"/>
    <property type="match status" value="1"/>
</dbReference>
<dbReference type="EMBL" id="QJUL01000054">
    <property type="protein sequence ID" value="TBU86271.1"/>
    <property type="molecule type" value="Genomic_DNA"/>
</dbReference>
<proteinExistence type="predicted"/>
<comment type="caution">
    <text evidence="5">The sequence shown here is derived from an EMBL/GenBank/DDBJ whole genome shotgun (WGS) entry which is preliminary data.</text>
</comment>
<keyword evidence="3" id="KW-0804">Transcription</keyword>
<dbReference type="InterPro" id="IPR009057">
    <property type="entry name" value="Homeodomain-like_sf"/>
</dbReference>
<evidence type="ECO:0000256" key="2">
    <source>
        <dbReference type="ARBA" id="ARBA00023125"/>
    </source>
</evidence>
<dbReference type="EMBL" id="QJUM01000007">
    <property type="protein sequence ID" value="TBV07720.1"/>
    <property type="molecule type" value="Genomic_DNA"/>
</dbReference>
<dbReference type="InterPro" id="IPR018060">
    <property type="entry name" value="HTH_AraC"/>
</dbReference>
<organism evidence="5 8">
    <name type="scientific">Phytopseudomonas dryadis</name>
    <dbReference type="NCBI Taxonomy" id="2487520"/>
    <lineage>
        <taxon>Bacteria</taxon>
        <taxon>Pseudomonadati</taxon>
        <taxon>Pseudomonadota</taxon>
        <taxon>Gammaproteobacteria</taxon>
        <taxon>Pseudomonadales</taxon>
        <taxon>Pseudomonadaceae</taxon>
        <taxon>Phytopseudomonas</taxon>
    </lineage>
</organism>
<reference evidence="7 8" key="1">
    <citation type="submission" date="2018-06" db="EMBL/GenBank/DDBJ databases">
        <title>Three novel Pseudomonas species isolated from symptomatic oak.</title>
        <authorList>
            <person name="Bueno-Gonzalez V."/>
            <person name="Brady C."/>
        </authorList>
    </citation>
    <scope>NUCLEOTIDE SEQUENCE [LARGE SCALE GENOMIC DNA]</scope>
    <source>
        <strain evidence="6 7">P26B</strain>
        <strain evidence="5 8">P6B</strain>
    </source>
</reference>
<dbReference type="SUPFAM" id="SSF54427">
    <property type="entry name" value="NTF2-like"/>
    <property type="match status" value="1"/>
</dbReference>
<keyword evidence="1" id="KW-0805">Transcription regulation</keyword>
<dbReference type="Proteomes" id="UP000293172">
    <property type="component" value="Unassembled WGS sequence"/>
</dbReference>